<feature type="chain" id="PRO_5014472097" description="DUF1795 domain-containing protein" evidence="1">
    <location>
        <begin position="23"/>
        <end position="171"/>
    </location>
</feature>
<gene>
    <name evidence="2" type="ORF">CVO96_12965</name>
</gene>
<evidence type="ECO:0000313" key="2">
    <source>
        <dbReference type="EMBL" id="PNY82158.1"/>
    </source>
</evidence>
<sequence length="171" mass="18121">MNAVRPLCAALIVTLAVPAAQAQTLVPIKDARLPFSVSLPKGWLGADFGDGAQGLSVVSAKAPPATLIRLLFTPKNGAAVNLNTEFQKFEAGIKASGATTRQLSSRAARYGGVSGTEREYTLSHPGGQLRMRVWYGNGAKNLYSFQLTDAPARFVQANAVFGKVLASLRFN</sequence>
<evidence type="ECO:0000256" key="1">
    <source>
        <dbReference type="SAM" id="SignalP"/>
    </source>
</evidence>
<dbReference type="OrthoDB" id="65075at2"/>
<name>A0A2K3V040_9DEIO</name>
<organism evidence="2 3">
    <name type="scientific">Deinococcus koreensis</name>
    <dbReference type="NCBI Taxonomy" id="2054903"/>
    <lineage>
        <taxon>Bacteria</taxon>
        <taxon>Thermotogati</taxon>
        <taxon>Deinococcota</taxon>
        <taxon>Deinococci</taxon>
        <taxon>Deinococcales</taxon>
        <taxon>Deinococcaceae</taxon>
        <taxon>Deinococcus</taxon>
    </lineage>
</organism>
<evidence type="ECO:0008006" key="4">
    <source>
        <dbReference type="Google" id="ProtNLM"/>
    </source>
</evidence>
<accession>A0A2K3V040</accession>
<keyword evidence="1" id="KW-0732">Signal</keyword>
<comment type="caution">
    <text evidence="2">The sequence shown here is derived from an EMBL/GenBank/DDBJ whole genome shotgun (WGS) entry which is preliminary data.</text>
</comment>
<proteinExistence type="predicted"/>
<evidence type="ECO:0000313" key="3">
    <source>
        <dbReference type="Proteomes" id="UP000236379"/>
    </source>
</evidence>
<protein>
    <recommendedName>
        <fullName evidence="4">DUF1795 domain-containing protein</fullName>
    </recommendedName>
</protein>
<reference evidence="2 3" key="1">
    <citation type="submission" date="2018-01" db="EMBL/GenBank/DDBJ databases">
        <title>Deinococcus koreensis sp. nov., a radiation-resistant bacterium isolated from river water.</title>
        <authorList>
            <person name="Choi A."/>
        </authorList>
    </citation>
    <scope>NUCLEOTIDE SEQUENCE [LARGE SCALE GENOMIC DNA]</scope>
    <source>
        <strain evidence="2 3">SJW1-2</strain>
    </source>
</reference>
<feature type="signal peptide" evidence="1">
    <location>
        <begin position="1"/>
        <end position="22"/>
    </location>
</feature>
<dbReference type="Proteomes" id="UP000236379">
    <property type="component" value="Unassembled WGS sequence"/>
</dbReference>
<dbReference type="Gene3D" id="3.40.1000.10">
    <property type="entry name" value="Mog1/PsbP, alpha/beta/alpha sandwich"/>
    <property type="match status" value="1"/>
</dbReference>
<dbReference type="AlphaFoldDB" id="A0A2K3V040"/>
<keyword evidence="3" id="KW-1185">Reference proteome</keyword>
<dbReference type="EMBL" id="PPPD01000001">
    <property type="protein sequence ID" value="PNY82158.1"/>
    <property type="molecule type" value="Genomic_DNA"/>
</dbReference>
<dbReference type="RefSeq" id="WP_103312592.1">
    <property type="nucleotide sequence ID" value="NZ_PPPD01000001.1"/>
</dbReference>